<evidence type="ECO:0000256" key="5">
    <source>
        <dbReference type="ARBA" id="ARBA00022989"/>
    </source>
</evidence>
<evidence type="ECO:0000256" key="2">
    <source>
        <dbReference type="ARBA" id="ARBA00006464"/>
    </source>
</evidence>
<dbReference type="GO" id="GO:0016020">
    <property type="term" value="C:membrane"/>
    <property type="evidence" value="ECO:0007669"/>
    <property type="project" value="UniProtKB-SubCell"/>
</dbReference>
<dbReference type="Proteomes" id="UP000346198">
    <property type="component" value="Unassembled WGS sequence"/>
</dbReference>
<dbReference type="Pfam" id="PF02397">
    <property type="entry name" value="Bac_transf"/>
    <property type="match status" value="1"/>
</dbReference>
<proteinExistence type="inferred from homology"/>
<protein>
    <submittedName>
        <fullName evidence="9">UDP-N-acetylgalactosamine-undecaprenyl-phosphate N-acetylgalactosaminephosphotransferase</fullName>
    </submittedName>
</protein>
<evidence type="ECO:0000256" key="4">
    <source>
        <dbReference type="ARBA" id="ARBA00022692"/>
    </source>
</evidence>
<dbReference type="InterPro" id="IPR003362">
    <property type="entry name" value="Bact_transf"/>
</dbReference>
<comment type="subcellular location">
    <subcellularLocation>
        <location evidence="1">Membrane</location>
        <topology evidence="1">Multi-pass membrane protein</topology>
    </subcellularLocation>
</comment>
<feature type="transmembrane region" description="Helical" evidence="7">
    <location>
        <begin position="48"/>
        <end position="67"/>
    </location>
</feature>
<evidence type="ECO:0000259" key="8">
    <source>
        <dbReference type="Pfam" id="PF02397"/>
    </source>
</evidence>
<keyword evidence="6 7" id="KW-0472">Membrane</keyword>
<sequence length="476" mass="53832">MRRSRTFVYLMATDWMILVGTFAVALYFRPYDSSLDMISRYHIIPELVLLFVLAAIFIGIFSTLGLYKRKIQLAPLPHFIAIVKASLIAVAIYVLAKGFSKSDLFIPSRWVLVYWGVLLLITLSIHRLVIVRILASLLSKTDMRRRVVVIGDTELTNQFIAECRKQPDCGMSVVGIMEDADQVATVNSVPFLGMPSTLPDVIDLYNLEGAVICNPELSHQKLMDLIESCVRLFGWVDIHSNKSLALQRSDSADAYFDIPFIRMYGIPNNMLFKSWKRGFDFCASLLGVLVLSPIFIGTALAVKLTSPGPVFYTKERVGRNGKTFPFYKFRSMAVGADQDETRNDQIKDFIQNQQEGETLSKVVNTAYVTPVGKFIRKWAIDELPQLFNVLKGDMALVGPRPVPPSEYELEDEWHRLRFHINPGCTGLWKLYAAKTGVTFNDTVLYDIYYSRNMNPAMDLMVLFGTVWIILKGKADG</sequence>
<dbReference type="InterPro" id="IPR017475">
    <property type="entry name" value="EPS_sugar_tfrase"/>
</dbReference>
<accession>A0A6C2UFS1</accession>
<dbReference type="EMBL" id="CAAHFH010000001">
    <property type="protein sequence ID" value="VGO18281.1"/>
    <property type="molecule type" value="Genomic_DNA"/>
</dbReference>
<feature type="transmembrane region" description="Helical" evidence="7">
    <location>
        <begin position="79"/>
        <end position="100"/>
    </location>
</feature>
<organism evidence="9 10">
    <name type="scientific">Pontiella sulfatireligans</name>
    <dbReference type="NCBI Taxonomy" id="2750658"/>
    <lineage>
        <taxon>Bacteria</taxon>
        <taxon>Pseudomonadati</taxon>
        <taxon>Kiritimatiellota</taxon>
        <taxon>Kiritimatiellia</taxon>
        <taxon>Kiritimatiellales</taxon>
        <taxon>Pontiellaceae</taxon>
        <taxon>Pontiella</taxon>
    </lineage>
</organism>
<keyword evidence="10" id="KW-1185">Reference proteome</keyword>
<evidence type="ECO:0000256" key="1">
    <source>
        <dbReference type="ARBA" id="ARBA00004141"/>
    </source>
</evidence>
<evidence type="ECO:0000256" key="3">
    <source>
        <dbReference type="ARBA" id="ARBA00022679"/>
    </source>
</evidence>
<dbReference type="PANTHER" id="PTHR30576:SF10">
    <property type="entry name" value="SLL5057 PROTEIN"/>
    <property type="match status" value="1"/>
</dbReference>
<name>A0A6C2UFS1_9BACT</name>
<dbReference type="Pfam" id="PF13727">
    <property type="entry name" value="CoA_binding_3"/>
    <property type="match status" value="1"/>
</dbReference>
<feature type="transmembrane region" description="Helical" evidence="7">
    <location>
        <begin position="7"/>
        <end position="28"/>
    </location>
</feature>
<dbReference type="AlphaFoldDB" id="A0A6C2UFS1"/>
<evidence type="ECO:0000313" key="10">
    <source>
        <dbReference type="Proteomes" id="UP000346198"/>
    </source>
</evidence>
<dbReference type="Gene3D" id="3.40.50.720">
    <property type="entry name" value="NAD(P)-binding Rossmann-like Domain"/>
    <property type="match status" value="1"/>
</dbReference>
<feature type="transmembrane region" description="Helical" evidence="7">
    <location>
        <begin position="279"/>
        <end position="302"/>
    </location>
</feature>
<gene>
    <name evidence="9" type="primary">wecA</name>
    <name evidence="9" type="ORF">SCARR_00333</name>
</gene>
<keyword evidence="3 9" id="KW-0808">Transferase</keyword>
<feature type="transmembrane region" description="Helical" evidence="7">
    <location>
        <begin position="112"/>
        <end position="135"/>
    </location>
</feature>
<keyword evidence="4 7" id="KW-0812">Transmembrane</keyword>
<evidence type="ECO:0000313" key="9">
    <source>
        <dbReference type="EMBL" id="VGO18281.1"/>
    </source>
</evidence>
<comment type="similarity">
    <text evidence="2">Belongs to the bacterial sugar transferase family.</text>
</comment>
<dbReference type="NCBIfam" id="TIGR03025">
    <property type="entry name" value="EPS_sugtrans"/>
    <property type="match status" value="1"/>
</dbReference>
<feature type="domain" description="Bacterial sugar transferase" evidence="8">
    <location>
        <begin position="276"/>
        <end position="471"/>
    </location>
</feature>
<dbReference type="GO" id="GO:0016780">
    <property type="term" value="F:phosphotransferase activity, for other substituted phosphate groups"/>
    <property type="evidence" value="ECO:0007669"/>
    <property type="project" value="TreeGrafter"/>
</dbReference>
<reference evidence="9 10" key="1">
    <citation type="submission" date="2019-04" db="EMBL/GenBank/DDBJ databases">
        <authorList>
            <person name="Van Vliet M D."/>
        </authorList>
    </citation>
    <scope>NUCLEOTIDE SEQUENCE [LARGE SCALE GENOMIC DNA]</scope>
    <source>
        <strain evidence="9 10">F21</strain>
    </source>
</reference>
<dbReference type="RefSeq" id="WP_168432884.1">
    <property type="nucleotide sequence ID" value="NZ_CAAHFH010000001.1"/>
</dbReference>
<evidence type="ECO:0000256" key="7">
    <source>
        <dbReference type="SAM" id="Phobius"/>
    </source>
</evidence>
<keyword evidence="5 7" id="KW-1133">Transmembrane helix</keyword>
<evidence type="ECO:0000256" key="6">
    <source>
        <dbReference type="ARBA" id="ARBA00023136"/>
    </source>
</evidence>
<dbReference type="PANTHER" id="PTHR30576">
    <property type="entry name" value="COLANIC BIOSYNTHESIS UDP-GLUCOSE LIPID CARRIER TRANSFERASE"/>
    <property type="match status" value="1"/>
</dbReference>